<keyword evidence="3" id="KW-0515">Mutator protein</keyword>
<dbReference type="OrthoDB" id="9810648at2"/>
<keyword evidence="8" id="KW-0460">Magnesium</keyword>
<dbReference type="PRINTS" id="PR00502">
    <property type="entry name" value="NUDIXFAMILY"/>
</dbReference>
<sequence>MKIVTAAIIENNGKVLLTRRSRGQALGGRWEFPGGKLEEGESLQQCLEREIQEELSVKIKAGDIFDESVFHYEKGTIRLVAIHAELLQEDIQLSVHDKFDWVEKKLLGTYDFAPADIPIAKKLQESCSDE</sequence>
<evidence type="ECO:0000256" key="6">
    <source>
        <dbReference type="ARBA" id="ARBA00022763"/>
    </source>
</evidence>
<evidence type="ECO:0000256" key="8">
    <source>
        <dbReference type="ARBA" id="ARBA00022842"/>
    </source>
</evidence>
<comment type="similarity">
    <text evidence="2">Belongs to the Nudix hydrolase family.</text>
</comment>
<comment type="catalytic activity">
    <reaction evidence="10">
        <text>8-oxo-dGTP + H2O = 8-oxo-dGMP + diphosphate + H(+)</text>
        <dbReference type="Rhea" id="RHEA:31575"/>
        <dbReference type="ChEBI" id="CHEBI:15377"/>
        <dbReference type="ChEBI" id="CHEBI:15378"/>
        <dbReference type="ChEBI" id="CHEBI:33019"/>
        <dbReference type="ChEBI" id="CHEBI:63224"/>
        <dbReference type="ChEBI" id="CHEBI:77896"/>
        <dbReference type="EC" id="3.6.1.55"/>
    </reaction>
</comment>
<dbReference type="Gene3D" id="3.90.79.10">
    <property type="entry name" value="Nucleoside Triphosphate Pyrophosphohydrolase"/>
    <property type="match status" value="1"/>
</dbReference>
<accession>S7T9R2</accession>
<dbReference type="InterPro" id="IPR020476">
    <property type="entry name" value="Nudix_hydrolase"/>
</dbReference>
<dbReference type="eggNOG" id="COG1051">
    <property type="taxonomic scope" value="Bacteria"/>
</dbReference>
<dbReference type="PANTHER" id="PTHR47707">
    <property type="entry name" value="8-OXO-DGTP DIPHOSPHATASE"/>
    <property type="match status" value="1"/>
</dbReference>
<evidence type="ECO:0000256" key="10">
    <source>
        <dbReference type="ARBA" id="ARBA00035861"/>
    </source>
</evidence>
<evidence type="ECO:0000256" key="13">
    <source>
        <dbReference type="ARBA" id="ARBA00040794"/>
    </source>
</evidence>
<organism evidence="18 19">
    <name type="scientific">Desulfococcus multivorans DSM 2059</name>
    <dbReference type="NCBI Taxonomy" id="1121405"/>
    <lineage>
        <taxon>Bacteria</taxon>
        <taxon>Pseudomonadati</taxon>
        <taxon>Thermodesulfobacteriota</taxon>
        <taxon>Desulfobacteria</taxon>
        <taxon>Desulfobacterales</taxon>
        <taxon>Desulfococcaceae</taxon>
        <taxon>Desulfococcus</taxon>
    </lineage>
</organism>
<feature type="domain" description="Nudix hydrolase" evidence="17">
    <location>
        <begin position="1"/>
        <end position="125"/>
    </location>
</feature>
<dbReference type="PANTHER" id="PTHR47707:SF1">
    <property type="entry name" value="NUDIX HYDROLASE FAMILY PROTEIN"/>
    <property type="match status" value="1"/>
</dbReference>
<dbReference type="GO" id="GO:0046872">
    <property type="term" value="F:metal ion binding"/>
    <property type="evidence" value="ECO:0007669"/>
    <property type="project" value="UniProtKB-KW"/>
</dbReference>
<evidence type="ECO:0000256" key="2">
    <source>
        <dbReference type="ARBA" id="ARBA00005582"/>
    </source>
</evidence>
<dbReference type="EMBL" id="ATHJ01000128">
    <property type="protein sequence ID" value="EPR33265.1"/>
    <property type="molecule type" value="Genomic_DNA"/>
</dbReference>
<keyword evidence="7 18" id="KW-0378">Hydrolase</keyword>
<keyword evidence="5" id="KW-0479">Metal-binding</keyword>
<evidence type="ECO:0000256" key="5">
    <source>
        <dbReference type="ARBA" id="ARBA00022723"/>
    </source>
</evidence>
<evidence type="ECO:0000313" key="18">
    <source>
        <dbReference type="EMBL" id="EPR33265.1"/>
    </source>
</evidence>
<dbReference type="EC" id="3.6.1.55" evidence="12"/>
<evidence type="ECO:0000256" key="3">
    <source>
        <dbReference type="ARBA" id="ARBA00022457"/>
    </source>
</evidence>
<dbReference type="SUPFAM" id="SSF55811">
    <property type="entry name" value="Nudix"/>
    <property type="match status" value="1"/>
</dbReference>
<dbReference type="GO" id="GO:0044716">
    <property type="term" value="F:8-oxo-GDP phosphatase activity"/>
    <property type="evidence" value="ECO:0007669"/>
    <property type="project" value="TreeGrafter"/>
</dbReference>
<dbReference type="GO" id="GO:0006281">
    <property type="term" value="P:DNA repair"/>
    <property type="evidence" value="ECO:0007669"/>
    <property type="project" value="UniProtKB-KW"/>
</dbReference>
<dbReference type="GO" id="GO:0006260">
    <property type="term" value="P:DNA replication"/>
    <property type="evidence" value="ECO:0007669"/>
    <property type="project" value="UniProtKB-KW"/>
</dbReference>
<evidence type="ECO:0000256" key="4">
    <source>
        <dbReference type="ARBA" id="ARBA00022705"/>
    </source>
</evidence>
<evidence type="ECO:0000256" key="7">
    <source>
        <dbReference type="ARBA" id="ARBA00022801"/>
    </source>
</evidence>
<dbReference type="Pfam" id="PF00293">
    <property type="entry name" value="NUDIX"/>
    <property type="match status" value="1"/>
</dbReference>
<dbReference type="GO" id="GO:0035539">
    <property type="term" value="F:8-oxo-7,8-dihydrodeoxyguanosine triphosphate pyrophosphatase activity"/>
    <property type="evidence" value="ECO:0007669"/>
    <property type="project" value="UniProtKB-EC"/>
</dbReference>
<evidence type="ECO:0000256" key="1">
    <source>
        <dbReference type="ARBA" id="ARBA00001946"/>
    </source>
</evidence>
<evidence type="ECO:0000256" key="15">
    <source>
        <dbReference type="ARBA" id="ARBA00041979"/>
    </source>
</evidence>
<dbReference type="CDD" id="cd03425">
    <property type="entry name" value="NUDIX_MutT_NudA_like"/>
    <property type="match status" value="1"/>
</dbReference>
<keyword evidence="6" id="KW-0227">DNA damage</keyword>
<evidence type="ECO:0000256" key="14">
    <source>
        <dbReference type="ARBA" id="ARBA00041592"/>
    </source>
</evidence>
<reference evidence="18 19" key="1">
    <citation type="journal article" date="2013" name="Genome Announc.">
        <title>Draft genome sequences for three mercury-methylating, sulfate-reducing bacteria.</title>
        <authorList>
            <person name="Brown S.D."/>
            <person name="Hurt R.A.Jr."/>
            <person name="Gilmour C.C."/>
            <person name="Elias D.A."/>
        </authorList>
    </citation>
    <scope>NUCLEOTIDE SEQUENCE [LARGE SCALE GENOMIC DNA]</scope>
    <source>
        <strain evidence="18 19">DSM 2059</strain>
    </source>
</reference>
<dbReference type="InterPro" id="IPR047127">
    <property type="entry name" value="MutT-like"/>
</dbReference>
<dbReference type="PROSITE" id="PS51462">
    <property type="entry name" value="NUDIX"/>
    <property type="match status" value="1"/>
</dbReference>
<evidence type="ECO:0000256" key="11">
    <source>
        <dbReference type="ARBA" id="ARBA00036904"/>
    </source>
</evidence>
<dbReference type="RefSeq" id="WP_020878677.1">
    <property type="nucleotide sequence ID" value="NZ_ATHJ01000128.1"/>
</dbReference>
<proteinExistence type="inferred from homology"/>
<dbReference type="GO" id="GO:0044715">
    <property type="term" value="F:8-oxo-dGDP phosphatase activity"/>
    <property type="evidence" value="ECO:0007669"/>
    <property type="project" value="TreeGrafter"/>
</dbReference>
<name>S7T9R2_DESML</name>
<keyword evidence="19" id="KW-1185">Reference proteome</keyword>
<evidence type="ECO:0000256" key="12">
    <source>
        <dbReference type="ARBA" id="ARBA00038905"/>
    </source>
</evidence>
<evidence type="ECO:0000256" key="16">
    <source>
        <dbReference type="ARBA" id="ARBA00042798"/>
    </source>
</evidence>
<dbReference type="GO" id="GO:0008413">
    <property type="term" value="F:8-oxo-7,8-dihydroguanosine triphosphate pyrophosphatase activity"/>
    <property type="evidence" value="ECO:0007669"/>
    <property type="project" value="TreeGrafter"/>
</dbReference>
<evidence type="ECO:0000313" key="19">
    <source>
        <dbReference type="Proteomes" id="UP000014977"/>
    </source>
</evidence>
<comment type="catalytic activity">
    <reaction evidence="11">
        <text>8-oxo-GTP + H2O = 8-oxo-GMP + diphosphate + H(+)</text>
        <dbReference type="Rhea" id="RHEA:67616"/>
        <dbReference type="ChEBI" id="CHEBI:15377"/>
        <dbReference type="ChEBI" id="CHEBI:15378"/>
        <dbReference type="ChEBI" id="CHEBI:33019"/>
        <dbReference type="ChEBI" id="CHEBI:143553"/>
        <dbReference type="ChEBI" id="CHEBI:145694"/>
    </reaction>
</comment>
<dbReference type="STRING" id="897.B2D07_02545"/>
<dbReference type="AlphaFoldDB" id="S7T9R2"/>
<protein>
    <recommendedName>
        <fullName evidence="13">8-oxo-dGTP diphosphatase</fullName>
        <ecNumber evidence="12">3.6.1.55</ecNumber>
    </recommendedName>
    <alternativeName>
        <fullName evidence="16">7,8-dihydro-8-oxoguanine-triphosphatase</fullName>
    </alternativeName>
    <alternativeName>
        <fullName evidence="15">Mutator protein MutT</fullName>
    </alternativeName>
    <alternativeName>
        <fullName evidence="14">dGTP pyrophosphohydrolase</fullName>
    </alternativeName>
</protein>
<evidence type="ECO:0000256" key="9">
    <source>
        <dbReference type="ARBA" id="ARBA00023204"/>
    </source>
</evidence>
<dbReference type="Proteomes" id="UP000014977">
    <property type="component" value="Unassembled WGS sequence"/>
</dbReference>
<evidence type="ECO:0000259" key="17">
    <source>
        <dbReference type="PROSITE" id="PS51462"/>
    </source>
</evidence>
<keyword evidence="9" id="KW-0234">DNA repair</keyword>
<comment type="cofactor">
    <cofactor evidence="1">
        <name>Mg(2+)</name>
        <dbReference type="ChEBI" id="CHEBI:18420"/>
    </cofactor>
</comment>
<comment type="caution">
    <text evidence="18">The sequence shown here is derived from an EMBL/GenBank/DDBJ whole genome shotgun (WGS) entry which is preliminary data.</text>
</comment>
<dbReference type="InterPro" id="IPR015797">
    <property type="entry name" value="NUDIX_hydrolase-like_dom_sf"/>
</dbReference>
<dbReference type="InterPro" id="IPR000086">
    <property type="entry name" value="NUDIX_hydrolase_dom"/>
</dbReference>
<gene>
    <name evidence="18" type="ORF">dsmv_3521</name>
</gene>
<keyword evidence="4" id="KW-0235">DNA replication</keyword>